<name>A0A517PY15_9PLAN</name>
<sequence>MQFYCLGKFMADRELIEKDSRIILFSTAGATETAWGCLSIRVLNESLYFIRIKSKRDSLPA</sequence>
<protein>
    <submittedName>
        <fullName evidence="1">Uncharacterized protein</fullName>
    </submittedName>
</protein>
<proteinExistence type="predicted"/>
<evidence type="ECO:0000313" key="2">
    <source>
        <dbReference type="Proteomes" id="UP000320421"/>
    </source>
</evidence>
<dbReference type="Proteomes" id="UP000320421">
    <property type="component" value="Chromosome"/>
</dbReference>
<keyword evidence="2" id="KW-1185">Reference proteome</keyword>
<accession>A0A517PY15</accession>
<reference evidence="1 2" key="1">
    <citation type="submission" date="2019-02" db="EMBL/GenBank/DDBJ databases">
        <title>Deep-cultivation of Planctomycetes and their phenomic and genomic characterization uncovers novel biology.</title>
        <authorList>
            <person name="Wiegand S."/>
            <person name="Jogler M."/>
            <person name="Boedeker C."/>
            <person name="Pinto D."/>
            <person name="Vollmers J."/>
            <person name="Rivas-Marin E."/>
            <person name="Kohn T."/>
            <person name="Peeters S.H."/>
            <person name="Heuer A."/>
            <person name="Rast P."/>
            <person name="Oberbeckmann S."/>
            <person name="Bunk B."/>
            <person name="Jeske O."/>
            <person name="Meyerdierks A."/>
            <person name="Storesund J.E."/>
            <person name="Kallscheuer N."/>
            <person name="Luecker S."/>
            <person name="Lage O.M."/>
            <person name="Pohl T."/>
            <person name="Merkel B.J."/>
            <person name="Hornburger P."/>
            <person name="Mueller R.-W."/>
            <person name="Bruemmer F."/>
            <person name="Labrenz M."/>
            <person name="Spormann A.M."/>
            <person name="Op den Camp H."/>
            <person name="Overmann J."/>
            <person name="Amann R."/>
            <person name="Jetten M.S.M."/>
            <person name="Mascher T."/>
            <person name="Medema M.H."/>
            <person name="Devos D.P."/>
            <person name="Kaster A.-K."/>
            <person name="Ovreas L."/>
            <person name="Rohde M."/>
            <person name="Galperin M.Y."/>
            <person name="Jogler C."/>
        </authorList>
    </citation>
    <scope>NUCLEOTIDE SEQUENCE [LARGE SCALE GENOMIC DNA]</scope>
    <source>
        <strain evidence="1 2">HG66A1</strain>
    </source>
</reference>
<evidence type="ECO:0000313" key="1">
    <source>
        <dbReference type="EMBL" id="QDT24280.1"/>
    </source>
</evidence>
<organism evidence="1 2">
    <name type="scientific">Gimesia chilikensis</name>
    <dbReference type="NCBI Taxonomy" id="2605989"/>
    <lineage>
        <taxon>Bacteria</taxon>
        <taxon>Pseudomonadati</taxon>
        <taxon>Planctomycetota</taxon>
        <taxon>Planctomycetia</taxon>
        <taxon>Planctomycetales</taxon>
        <taxon>Planctomycetaceae</taxon>
        <taxon>Gimesia</taxon>
    </lineage>
</organism>
<dbReference type="AlphaFoldDB" id="A0A517PY15"/>
<gene>
    <name evidence="1" type="ORF">HG66A1_61120</name>
</gene>
<dbReference type="EMBL" id="CP036266">
    <property type="protein sequence ID" value="QDT24280.1"/>
    <property type="molecule type" value="Genomic_DNA"/>
</dbReference>